<keyword evidence="3" id="KW-1185">Reference proteome</keyword>
<reference evidence="2" key="1">
    <citation type="journal article" date="2020" name="Stud. Mycol.">
        <title>101 Dothideomycetes genomes: a test case for predicting lifestyles and emergence of pathogens.</title>
        <authorList>
            <person name="Haridas S."/>
            <person name="Albert R."/>
            <person name="Binder M."/>
            <person name="Bloem J."/>
            <person name="Labutti K."/>
            <person name="Salamov A."/>
            <person name="Andreopoulos B."/>
            <person name="Baker S."/>
            <person name="Barry K."/>
            <person name="Bills G."/>
            <person name="Bluhm B."/>
            <person name="Cannon C."/>
            <person name="Castanera R."/>
            <person name="Culley D."/>
            <person name="Daum C."/>
            <person name="Ezra D."/>
            <person name="Gonzalez J."/>
            <person name="Henrissat B."/>
            <person name="Kuo A."/>
            <person name="Liang C."/>
            <person name="Lipzen A."/>
            <person name="Lutzoni F."/>
            <person name="Magnuson J."/>
            <person name="Mondo S."/>
            <person name="Nolan M."/>
            <person name="Ohm R."/>
            <person name="Pangilinan J."/>
            <person name="Park H.-J."/>
            <person name="Ramirez L."/>
            <person name="Alfaro M."/>
            <person name="Sun H."/>
            <person name="Tritt A."/>
            <person name="Yoshinaga Y."/>
            <person name="Zwiers L.-H."/>
            <person name="Turgeon B."/>
            <person name="Goodwin S."/>
            <person name="Spatafora J."/>
            <person name="Crous P."/>
            <person name="Grigoriev I."/>
        </authorList>
    </citation>
    <scope>NUCLEOTIDE SEQUENCE</scope>
    <source>
        <strain evidence="2">CBS 109.77</strain>
    </source>
</reference>
<proteinExistence type="predicted"/>
<evidence type="ECO:0000313" key="3">
    <source>
        <dbReference type="Proteomes" id="UP000799757"/>
    </source>
</evidence>
<sequence length="180" mass="19788">MDPSTRTHSLTPPTVLLIITPVPKSNPHTSIHTQDTPRAATQRTPRREMHQTRHIQPLGVEDAVRLTPGRNRSNGAQREPDAQPPERLDAAEARHDGALDHGDDGGVEAVEEGGGVDGEDDEEPLEGGVRGITGGVGRGIVVWDWGVFFGVHRSWSLPAWDRVFWGQSICRAVGWLRHRE</sequence>
<evidence type="ECO:0000256" key="1">
    <source>
        <dbReference type="SAM" id="MobiDB-lite"/>
    </source>
</evidence>
<name>A0A6A6X3G6_9PLEO</name>
<organism evidence="2 3">
    <name type="scientific">Melanomma pulvis-pyrius CBS 109.77</name>
    <dbReference type="NCBI Taxonomy" id="1314802"/>
    <lineage>
        <taxon>Eukaryota</taxon>
        <taxon>Fungi</taxon>
        <taxon>Dikarya</taxon>
        <taxon>Ascomycota</taxon>
        <taxon>Pezizomycotina</taxon>
        <taxon>Dothideomycetes</taxon>
        <taxon>Pleosporomycetidae</taxon>
        <taxon>Pleosporales</taxon>
        <taxon>Melanommataceae</taxon>
        <taxon>Melanomma</taxon>
    </lineage>
</organism>
<protein>
    <submittedName>
        <fullName evidence="2">Uncharacterized protein</fullName>
    </submittedName>
</protein>
<accession>A0A6A6X3G6</accession>
<gene>
    <name evidence="2" type="ORF">K505DRAFT_77064</name>
</gene>
<dbReference type="AlphaFoldDB" id="A0A6A6X3G6"/>
<dbReference type="Proteomes" id="UP000799757">
    <property type="component" value="Unassembled WGS sequence"/>
</dbReference>
<feature type="compositionally biased region" description="Basic and acidic residues" evidence="1">
    <location>
        <begin position="78"/>
        <end position="104"/>
    </location>
</feature>
<evidence type="ECO:0000313" key="2">
    <source>
        <dbReference type="EMBL" id="KAF2790673.1"/>
    </source>
</evidence>
<feature type="region of interest" description="Disordered" evidence="1">
    <location>
        <begin position="20"/>
        <end position="131"/>
    </location>
</feature>
<dbReference type="EMBL" id="MU002061">
    <property type="protein sequence ID" value="KAF2790673.1"/>
    <property type="molecule type" value="Genomic_DNA"/>
</dbReference>